<dbReference type="InterPro" id="IPR008974">
    <property type="entry name" value="TRAF-like"/>
</dbReference>
<feature type="domain" description="MATH" evidence="1">
    <location>
        <begin position="168"/>
        <end position="312"/>
    </location>
</feature>
<evidence type="ECO:0000313" key="2">
    <source>
        <dbReference type="EMBL" id="KAB2625001.1"/>
    </source>
</evidence>
<dbReference type="InterPro" id="IPR002083">
    <property type="entry name" value="MATH/TRAF_dom"/>
</dbReference>
<protein>
    <recommendedName>
        <fullName evidence="1">MATH domain-containing protein</fullName>
    </recommendedName>
</protein>
<dbReference type="PANTHER" id="PTHR46162">
    <property type="entry name" value="TRAF-LIKE FAMILY PROTEIN"/>
    <property type="match status" value="1"/>
</dbReference>
<reference evidence="2 3" key="1">
    <citation type="submission" date="2019-09" db="EMBL/GenBank/DDBJ databases">
        <authorList>
            <person name="Ou C."/>
        </authorList>
    </citation>
    <scope>NUCLEOTIDE SEQUENCE [LARGE SCALE GENOMIC DNA]</scope>
    <source>
        <strain evidence="2">S2</strain>
        <tissue evidence="2">Leaf</tissue>
    </source>
</reference>
<organism evidence="2 3">
    <name type="scientific">Pyrus ussuriensis x Pyrus communis</name>
    <dbReference type="NCBI Taxonomy" id="2448454"/>
    <lineage>
        <taxon>Eukaryota</taxon>
        <taxon>Viridiplantae</taxon>
        <taxon>Streptophyta</taxon>
        <taxon>Embryophyta</taxon>
        <taxon>Tracheophyta</taxon>
        <taxon>Spermatophyta</taxon>
        <taxon>Magnoliopsida</taxon>
        <taxon>eudicotyledons</taxon>
        <taxon>Gunneridae</taxon>
        <taxon>Pentapetalae</taxon>
        <taxon>rosids</taxon>
        <taxon>fabids</taxon>
        <taxon>Rosales</taxon>
        <taxon>Rosaceae</taxon>
        <taxon>Amygdaloideae</taxon>
        <taxon>Maleae</taxon>
        <taxon>Pyrus</taxon>
    </lineage>
</organism>
<comment type="caution">
    <text evidence="2">The sequence shown here is derived from an EMBL/GenBank/DDBJ whole genome shotgun (WGS) entry which is preliminary data.</text>
</comment>
<dbReference type="EMBL" id="SMOL01000160">
    <property type="protein sequence ID" value="KAB2625001.1"/>
    <property type="molecule type" value="Genomic_DNA"/>
</dbReference>
<gene>
    <name evidence="2" type="ORF">D8674_016661</name>
</gene>
<reference evidence="3" key="2">
    <citation type="submission" date="2019-10" db="EMBL/GenBank/DDBJ databases">
        <title>A de novo genome assembly of a pear dwarfing rootstock.</title>
        <authorList>
            <person name="Wang F."/>
            <person name="Wang J."/>
            <person name="Li S."/>
            <person name="Zhang Y."/>
            <person name="Fang M."/>
            <person name="Ma L."/>
            <person name="Zhao Y."/>
            <person name="Jiang S."/>
        </authorList>
    </citation>
    <scope>NUCLEOTIDE SEQUENCE [LARGE SCALE GENOMIC DNA]</scope>
</reference>
<dbReference type="Gene3D" id="2.60.210.10">
    <property type="entry name" value="Apoptosis, Tumor Necrosis Factor Receptor Associated Protein 2, Chain A"/>
    <property type="match status" value="2"/>
</dbReference>
<dbReference type="PANTHER" id="PTHR46162:SF2">
    <property type="entry name" value="ANKYRIN REPEAT-CONTAINING PROTEIN-RELATED"/>
    <property type="match status" value="1"/>
</dbReference>
<accession>A0A5N5HFM7</accession>
<evidence type="ECO:0000259" key="1">
    <source>
        <dbReference type="PROSITE" id="PS50144"/>
    </source>
</evidence>
<dbReference type="Pfam" id="PF22486">
    <property type="entry name" value="MATH_2"/>
    <property type="match status" value="2"/>
</dbReference>
<keyword evidence="3" id="KW-1185">Reference proteome</keyword>
<name>A0A5N5HFM7_9ROSA</name>
<dbReference type="AlphaFoldDB" id="A0A5N5HFM7"/>
<dbReference type="OrthoDB" id="1883087at2759"/>
<dbReference type="CDD" id="cd00121">
    <property type="entry name" value="MATH"/>
    <property type="match status" value="2"/>
</dbReference>
<sequence>MVTLKGDGRYTAPVPFSDSPPTHYTLKIESFSLLKNWPDGFESEEKLVLYPNGNKEKNVKDHISVCLKMAGAHLLQPGWEVFVDFRLFLLDQNKGIYLVLKDKNINKMCFHAAMLDAGFDRVFPLEAFTDPSNGYLIGDTCVFGAEVFVCKERRRGKEECITFYDCLMYKHPWRIEKFSKLKYECIESKPFNAVGMKWHVYISDNQALVLSLQKKLVLYPRGHIGGKDTHVALYLAFVDPKSLLPCYNILTEVTFSIVNQEGHGDNFVRKGKHRFSTSDSSWGWTYFIPLEYLSQADSFYLLKNTWSIEAEVIVHGIGKQLC</sequence>
<dbReference type="SUPFAM" id="SSF49599">
    <property type="entry name" value="TRAF domain-like"/>
    <property type="match status" value="2"/>
</dbReference>
<dbReference type="Proteomes" id="UP000327157">
    <property type="component" value="Chromosome 16"/>
</dbReference>
<reference evidence="2 3" key="3">
    <citation type="submission" date="2019-11" db="EMBL/GenBank/DDBJ databases">
        <title>A de novo genome assembly of a pear dwarfing rootstock.</title>
        <authorList>
            <person name="Wang F."/>
            <person name="Wang J."/>
            <person name="Li S."/>
            <person name="Zhang Y."/>
            <person name="Fang M."/>
            <person name="Ma L."/>
            <person name="Zhao Y."/>
            <person name="Jiang S."/>
        </authorList>
    </citation>
    <scope>NUCLEOTIDE SEQUENCE [LARGE SCALE GENOMIC DNA]</scope>
    <source>
        <strain evidence="2">S2</strain>
        <tissue evidence="2">Leaf</tissue>
    </source>
</reference>
<proteinExistence type="predicted"/>
<feature type="domain" description="MATH" evidence="1">
    <location>
        <begin position="21"/>
        <end position="147"/>
    </location>
</feature>
<dbReference type="SMART" id="SM00061">
    <property type="entry name" value="MATH"/>
    <property type="match status" value="2"/>
</dbReference>
<dbReference type="PROSITE" id="PS50144">
    <property type="entry name" value="MATH"/>
    <property type="match status" value="2"/>
</dbReference>
<evidence type="ECO:0000313" key="3">
    <source>
        <dbReference type="Proteomes" id="UP000327157"/>
    </source>
</evidence>